<organism evidence="4 5">
    <name type="scientific">Electrophorus voltai</name>
    <dbReference type="NCBI Taxonomy" id="2609070"/>
    <lineage>
        <taxon>Eukaryota</taxon>
        <taxon>Metazoa</taxon>
        <taxon>Chordata</taxon>
        <taxon>Craniata</taxon>
        <taxon>Vertebrata</taxon>
        <taxon>Euteleostomi</taxon>
        <taxon>Actinopterygii</taxon>
        <taxon>Neopterygii</taxon>
        <taxon>Teleostei</taxon>
        <taxon>Ostariophysi</taxon>
        <taxon>Gymnotiformes</taxon>
        <taxon>Gymnotoidei</taxon>
        <taxon>Gymnotidae</taxon>
        <taxon>Electrophorus</taxon>
    </lineage>
</organism>
<feature type="compositionally biased region" description="Polar residues" evidence="3">
    <location>
        <begin position="1"/>
        <end position="14"/>
    </location>
</feature>
<evidence type="ECO:0000256" key="3">
    <source>
        <dbReference type="SAM" id="MobiDB-lite"/>
    </source>
</evidence>
<gene>
    <name evidence="4" type="ORF">P4O66_000130</name>
</gene>
<keyword evidence="2" id="KW-0677">Repeat</keyword>
<evidence type="ECO:0000256" key="1">
    <source>
        <dbReference type="ARBA" id="ARBA00022614"/>
    </source>
</evidence>
<evidence type="ECO:0000256" key="2">
    <source>
        <dbReference type="ARBA" id="ARBA00022737"/>
    </source>
</evidence>
<keyword evidence="1" id="KW-0433">Leucine-rich repeat</keyword>
<dbReference type="SMART" id="SM00368">
    <property type="entry name" value="LRR_RI"/>
    <property type="match status" value="3"/>
</dbReference>
<proteinExistence type="predicted"/>
<accession>A0AAD8ZVX2</accession>
<comment type="caution">
    <text evidence="4">The sequence shown here is derived from an EMBL/GenBank/DDBJ whole genome shotgun (WGS) entry which is preliminary data.</text>
</comment>
<dbReference type="Gene3D" id="3.10.10.10">
    <property type="entry name" value="HIV Type 1 Reverse Transcriptase, subunit A, domain 1"/>
    <property type="match status" value="1"/>
</dbReference>
<dbReference type="PANTHER" id="PTHR24106">
    <property type="entry name" value="NACHT, LRR AND CARD DOMAINS-CONTAINING"/>
    <property type="match status" value="1"/>
</dbReference>
<feature type="region of interest" description="Disordered" evidence="3">
    <location>
        <begin position="1"/>
        <end position="72"/>
    </location>
</feature>
<protein>
    <submittedName>
        <fullName evidence="4">Uncharacterized protein</fullName>
    </submittedName>
</protein>
<dbReference type="SUPFAM" id="SSF56672">
    <property type="entry name" value="DNA/RNA polymerases"/>
    <property type="match status" value="1"/>
</dbReference>
<dbReference type="AlphaFoldDB" id="A0AAD8ZVX2"/>
<evidence type="ECO:0000313" key="5">
    <source>
        <dbReference type="Proteomes" id="UP001239994"/>
    </source>
</evidence>
<sequence length="498" mass="54792">MASPQLIQQPQASGNPPPYPEPGTSSLTSKLSPYDEPRRQLEAISSPVAHHTRSHATIKPSAGPDRGYAPQFPMVEVSGPEGVIMVHRHWTADNIMKAADGLSKPVKKPGRDEWRFVQDLQAVNAAVHPRAPEVPNPHTILSQIPPDTGEGSSSRGDGYSTPHPPTRNFILLCLIISFQMPSDTLAFFGFKNRNLISKFLLSNGLAICNLEENTCENLASALQLPNSLLRELDLSNNNLNNSGVEQLSAGLKSSHCKLEILRLSDCLVTEEGCSSLASALRSNPSHLKELDLTYNHPGESGVKLLSSRLEDPHCRLDTLRMISVISTAPFGPYFCTILSTVSVIREQACEGEMGVIREQACEGEMRVIREQACEGEMGVIREQMGVIREQACEGEMGVIREQTCEGEMGVIREQACEGEMRVIREQACEGEMGVIREQTYEGETGVIREQTWEGEMGVIREQACEGEMGVIREQTCEGEMATHRLLLEGEPTNMEDQM</sequence>
<name>A0AAD8ZVX2_9TELE</name>
<dbReference type="EMBL" id="JAROKS010000001">
    <property type="protein sequence ID" value="KAK1806248.1"/>
    <property type="molecule type" value="Genomic_DNA"/>
</dbReference>
<dbReference type="InterPro" id="IPR051261">
    <property type="entry name" value="NLR"/>
</dbReference>
<keyword evidence="5" id="KW-1185">Reference proteome</keyword>
<feature type="region of interest" description="Disordered" evidence="3">
    <location>
        <begin position="130"/>
        <end position="161"/>
    </location>
</feature>
<reference evidence="4" key="1">
    <citation type="submission" date="2023-03" db="EMBL/GenBank/DDBJ databases">
        <title>Electrophorus voltai genome.</title>
        <authorList>
            <person name="Bian C."/>
        </authorList>
    </citation>
    <scope>NUCLEOTIDE SEQUENCE</scope>
    <source>
        <strain evidence="4">CB-2022</strain>
        <tissue evidence="4">Muscle</tissue>
    </source>
</reference>
<dbReference type="InterPro" id="IPR032675">
    <property type="entry name" value="LRR_dom_sf"/>
</dbReference>
<dbReference type="InterPro" id="IPR001611">
    <property type="entry name" value="Leu-rich_rpt"/>
</dbReference>
<dbReference type="InterPro" id="IPR043502">
    <property type="entry name" value="DNA/RNA_pol_sf"/>
</dbReference>
<dbReference type="Gene3D" id="3.80.10.10">
    <property type="entry name" value="Ribonuclease Inhibitor"/>
    <property type="match status" value="1"/>
</dbReference>
<dbReference type="SUPFAM" id="SSF52047">
    <property type="entry name" value="RNI-like"/>
    <property type="match status" value="1"/>
</dbReference>
<dbReference type="Proteomes" id="UP001239994">
    <property type="component" value="Unassembled WGS sequence"/>
</dbReference>
<dbReference type="Pfam" id="PF13516">
    <property type="entry name" value="LRR_6"/>
    <property type="match status" value="3"/>
</dbReference>
<evidence type="ECO:0000313" key="4">
    <source>
        <dbReference type="EMBL" id="KAK1806248.1"/>
    </source>
</evidence>